<evidence type="ECO:0000313" key="4">
    <source>
        <dbReference type="Proteomes" id="UP000184038"/>
    </source>
</evidence>
<dbReference type="GO" id="GO:0016491">
    <property type="term" value="F:oxidoreductase activity"/>
    <property type="evidence" value="ECO:0007669"/>
    <property type="project" value="InterPro"/>
</dbReference>
<proteinExistence type="predicted"/>
<evidence type="ECO:0000259" key="1">
    <source>
        <dbReference type="Pfam" id="PF07992"/>
    </source>
</evidence>
<dbReference type="PIRSF" id="PIRSF038984">
    <property type="entry name" value="FAD_binding_protein"/>
    <property type="match status" value="1"/>
</dbReference>
<keyword evidence="4" id="KW-1185">Reference proteome</keyword>
<protein>
    <recommendedName>
        <fullName evidence="5">FAD/NAD(P)-binding domain-containing protein</fullName>
    </recommendedName>
</protein>
<evidence type="ECO:0008006" key="5">
    <source>
        <dbReference type="Google" id="ProtNLM"/>
    </source>
</evidence>
<evidence type="ECO:0000313" key="3">
    <source>
        <dbReference type="EMBL" id="SHM20161.1"/>
    </source>
</evidence>
<dbReference type="Pfam" id="PF07992">
    <property type="entry name" value="Pyr_redox_2"/>
    <property type="match status" value="1"/>
</dbReference>
<sequence length="528" mass="59059">MIKINQLKLSIEHSKESLEDKIAKTLKIPKEQILHYEIAKRSIDARKKNEILYIYSIEVEVTNEKKIIDRCKNQNVVLTKKTVYQTIKDGTQPMKHRPVVVGTGPAGIFCALKLAEDGFKPIVIERGEDVDKRVETVNTFWKENKLNNESNVQFGEGGAGTFSDGKLNTLVKDVTGRNTEVLRMFVEHGAPTEILYLNKPHIGTDRLRGVVKAMRNRIIQLGGEVRFKTKLTDIQFEKDQVTSIEVNGRETIPCDVLVLAIGHSARDTFEMLYKKQFDIKSKPFAIGVRMEHPQEIISKSQYGDSYTKLPAADYKVTHQTSNGRGVYSFCMCPGGFVVNASSESDRLVVNGMSNYDRDEKNANSAIIVTVNPEDFDEDSPLAGMEFQRKWERLAYEEGKGKVPVQLFGDFEANRPSTKLGSMTPNLKGEYTLGNVRNCLPEYVCESIIEGVHAFDKKIHGFSKADAIMLGVETRTSSPIKMIRNEAFESNIAGVYPCGEGAGYAGGITSAAMDGIKVYEMIVHKYKSL</sequence>
<dbReference type="OrthoDB" id="9772594at2"/>
<evidence type="ECO:0000259" key="2">
    <source>
        <dbReference type="Pfam" id="PF21688"/>
    </source>
</evidence>
<reference evidence="3 4" key="1">
    <citation type="submission" date="2016-11" db="EMBL/GenBank/DDBJ databases">
        <authorList>
            <person name="Jaros S."/>
            <person name="Januszkiewicz K."/>
            <person name="Wedrychowicz H."/>
        </authorList>
    </citation>
    <scope>NUCLEOTIDE SEQUENCE [LARGE SCALE GENOMIC DNA]</scope>
    <source>
        <strain evidence="3 4">DSM 15930</strain>
    </source>
</reference>
<dbReference type="PANTHER" id="PTHR42842:SF3">
    <property type="entry name" value="FAD_NAD(P)-BINDING OXIDOREDUCTASE FAMILY PROTEIN"/>
    <property type="match status" value="1"/>
</dbReference>
<dbReference type="RefSeq" id="WP_073284362.1">
    <property type="nucleotide sequence ID" value="NZ_FRCP01000007.1"/>
</dbReference>
<dbReference type="STRING" id="1120996.SAMN02746066_01139"/>
<dbReference type="InterPro" id="IPR036188">
    <property type="entry name" value="FAD/NAD-bd_sf"/>
</dbReference>
<dbReference type="Gene3D" id="3.50.50.60">
    <property type="entry name" value="FAD/NAD(P)-binding domain"/>
    <property type="match status" value="2"/>
</dbReference>
<dbReference type="SUPFAM" id="SSF51905">
    <property type="entry name" value="FAD/NAD(P)-binding domain"/>
    <property type="match status" value="1"/>
</dbReference>
<dbReference type="InterPro" id="IPR023753">
    <property type="entry name" value="FAD/NAD-binding_dom"/>
</dbReference>
<dbReference type="AlphaFoldDB" id="A0A1M7GV11"/>
<dbReference type="Gene3D" id="3.30.70.2700">
    <property type="match status" value="1"/>
</dbReference>
<gene>
    <name evidence="3" type="ORF">SAMN02746066_01139</name>
</gene>
<name>A0A1M7GV11_9FIRM</name>
<dbReference type="Pfam" id="PF21688">
    <property type="entry name" value="FAD-depend_C"/>
    <property type="match status" value="1"/>
</dbReference>
<dbReference type="EMBL" id="FRCP01000007">
    <property type="protein sequence ID" value="SHM20161.1"/>
    <property type="molecule type" value="Genomic_DNA"/>
</dbReference>
<organism evidence="3 4">
    <name type="scientific">Anaerosporobacter mobilis DSM 15930</name>
    <dbReference type="NCBI Taxonomy" id="1120996"/>
    <lineage>
        <taxon>Bacteria</taxon>
        <taxon>Bacillati</taxon>
        <taxon>Bacillota</taxon>
        <taxon>Clostridia</taxon>
        <taxon>Lachnospirales</taxon>
        <taxon>Lachnospiraceae</taxon>
        <taxon>Anaerosporobacter</taxon>
    </lineage>
</organism>
<feature type="domain" description="FAD/NAD(P)-binding" evidence="1">
    <location>
        <begin position="99"/>
        <end position="267"/>
    </location>
</feature>
<dbReference type="InterPro" id="IPR049516">
    <property type="entry name" value="FAD-depend_C"/>
</dbReference>
<accession>A0A1M7GV11</accession>
<dbReference type="Proteomes" id="UP000184038">
    <property type="component" value="Unassembled WGS sequence"/>
</dbReference>
<feature type="domain" description="FAD-dependent protein C-terminal" evidence="2">
    <location>
        <begin position="283"/>
        <end position="475"/>
    </location>
</feature>
<dbReference type="InterPro" id="IPR028348">
    <property type="entry name" value="FAD-binding_protein"/>
</dbReference>
<dbReference type="PANTHER" id="PTHR42842">
    <property type="entry name" value="FAD/NAD(P)-BINDING OXIDOREDUCTASE"/>
    <property type="match status" value="1"/>
</dbReference>